<gene>
    <name evidence="2" type="ORF">A2645_00675</name>
</gene>
<reference evidence="2 3" key="1">
    <citation type="journal article" date="2016" name="Nat. Commun.">
        <title>Thousands of microbial genomes shed light on interconnected biogeochemical processes in an aquifer system.</title>
        <authorList>
            <person name="Anantharaman K."/>
            <person name="Brown C.T."/>
            <person name="Hug L.A."/>
            <person name="Sharon I."/>
            <person name="Castelle C.J."/>
            <person name="Probst A.J."/>
            <person name="Thomas B.C."/>
            <person name="Singh A."/>
            <person name="Wilkins M.J."/>
            <person name="Karaoz U."/>
            <person name="Brodie E.L."/>
            <person name="Williams K.H."/>
            <person name="Hubbard S.S."/>
            <person name="Banfield J.F."/>
        </authorList>
    </citation>
    <scope>NUCLEOTIDE SEQUENCE [LARGE SCALE GENOMIC DNA]</scope>
</reference>
<dbReference type="InterPro" id="IPR015946">
    <property type="entry name" value="KH_dom-like_a/b"/>
</dbReference>
<evidence type="ECO:0000313" key="3">
    <source>
        <dbReference type="Proteomes" id="UP000182253"/>
    </source>
</evidence>
<comment type="caution">
    <text evidence="2">The sequence shown here is derived from an EMBL/GenBank/DDBJ whole genome shotgun (WGS) entry which is preliminary data.</text>
</comment>
<dbReference type="Proteomes" id="UP000182253">
    <property type="component" value="Unassembled WGS sequence"/>
</dbReference>
<dbReference type="SUPFAM" id="SSF89919">
    <property type="entry name" value="Ribosome-binding factor A, RbfA"/>
    <property type="match status" value="1"/>
</dbReference>
<accession>A0A1F6UXS9</accession>
<dbReference type="Pfam" id="PF02033">
    <property type="entry name" value="RBFA"/>
    <property type="match status" value="1"/>
</dbReference>
<proteinExistence type="predicted"/>
<name>A0A1F6UXS9_9BACT</name>
<dbReference type="EMBL" id="MFTL01000003">
    <property type="protein sequence ID" value="OGI62139.1"/>
    <property type="molecule type" value="Genomic_DNA"/>
</dbReference>
<dbReference type="Gene3D" id="3.30.300.20">
    <property type="match status" value="1"/>
</dbReference>
<organism evidence="2 3">
    <name type="scientific">Candidatus Nomurabacteria bacterium RIFCSPHIGHO2_01_FULL_39_9</name>
    <dbReference type="NCBI Taxonomy" id="1801735"/>
    <lineage>
        <taxon>Bacteria</taxon>
        <taxon>Candidatus Nomuraibacteriota</taxon>
    </lineage>
</organism>
<protein>
    <recommendedName>
        <fullName evidence="4">Ribosome-binding factor A</fullName>
    </recommendedName>
</protein>
<dbReference type="InterPro" id="IPR023799">
    <property type="entry name" value="RbfA_dom_sf"/>
</dbReference>
<keyword evidence="1" id="KW-0690">Ribosome biogenesis</keyword>
<evidence type="ECO:0000313" key="2">
    <source>
        <dbReference type="EMBL" id="OGI62139.1"/>
    </source>
</evidence>
<dbReference type="STRING" id="1801735.A2645_00675"/>
<sequence length="107" mass="12206">MTTIHQGRFESAIKELSALFIEKNTEGALASVSSVDTISNPNKITVFITVLPEEKEEDIMKQLQEKTWTLRKFLGEQIKTRRVAEVEIALDPGRKTRLLIDQLSYND</sequence>
<dbReference type="AlphaFoldDB" id="A0A1F6UXS9"/>
<evidence type="ECO:0008006" key="4">
    <source>
        <dbReference type="Google" id="ProtNLM"/>
    </source>
</evidence>
<dbReference type="GO" id="GO:0006364">
    <property type="term" value="P:rRNA processing"/>
    <property type="evidence" value="ECO:0007669"/>
    <property type="project" value="InterPro"/>
</dbReference>
<dbReference type="InterPro" id="IPR000238">
    <property type="entry name" value="RbfA"/>
</dbReference>
<evidence type="ECO:0000256" key="1">
    <source>
        <dbReference type="ARBA" id="ARBA00022517"/>
    </source>
</evidence>